<evidence type="ECO:0000256" key="1">
    <source>
        <dbReference type="SAM" id="MobiDB-lite"/>
    </source>
</evidence>
<evidence type="ECO:0000259" key="2">
    <source>
        <dbReference type="PROSITE" id="PS50835"/>
    </source>
</evidence>
<feature type="compositionally biased region" description="Basic and acidic residues" evidence="1">
    <location>
        <begin position="146"/>
        <end position="159"/>
    </location>
</feature>
<dbReference type="GeneTree" id="ENSGT00990000204040"/>
<dbReference type="SUPFAM" id="SSF48726">
    <property type="entry name" value="Immunoglobulin"/>
    <property type="match status" value="1"/>
</dbReference>
<dbReference type="InterPro" id="IPR007110">
    <property type="entry name" value="Ig-like_dom"/>
</dbReference>
<reference evidence="4" key="1">
    <citation type="submission" date="2018-06" db="EMBL/GenBank/DDBJ databases">
        <title>Genome assembly of Danube salmon.</title>
        <authorList>
            <person name="Macqueen D.J."/>
            <person name="Gundappa M.K."/>
        </authorList>
    </citation>
    <scope>NUCLEOTIDE SEQUENCE [LARGE SCALE GENOMIC DNA]</scope>
</reference>
<proteinExistence type="predicted"/>
<dbReference type="PROSITE" id="PS50835">
    <property type="entry name" value="IG_LIKE"/>
    <property type="match status" value="1"/>
</dbReference>
<name>A0A4W5M277_9TELE</name>
<protein>
    <recommendedName>
        <fullName evidence="2">Ig-like domain-containing protein</fullName>
    </recommendedName>
</protein>
<dbReference type="InterPro" id="IPR013783">
    <property type="entry name" value="Ig-like_fold"/>
</dbReference>
<dbReference type="Ensembl" id="ENSHHUT00000032668.1">
    <property type="protein sequence ID" value="ENSHHUP00000031370.1"/>
    <property type="gene ID" value="ENSHHUG00000019938.1"/>
</dbReference>
<organism evidence="3 4">
    <name type="scientific">Hucho hucho</name>
    <name type="common">huchen</name>
    <dbReference type="NCBI Taxonomy" id="62062"/>
    <lineage>
        <taxon>Eukaryota</taxon>
        <taxon>Metazoa</taxon>
        <taxon>Chordata</taxon>
        <taxon>Craniata</taxon>
        <taxon>Vertebrata</taxon>
        <taxon>Euteleostomi</taxon>
        <taxon>Actinopterygii</taxon>
        <taxon>Neopterygii</taxon>
        <taxon>Teleostei</taxon>
        <taxon>Protacanthopterygii</taxon>
        <taxon>Salmoniformes</taxon>
        <taxon>Salmonidae</taxon>
        <taxon>Salmoninae</taxon>
        <taxon>Hucho</taxon>
    </lineage>
</organism>
<feature type="region of interest" description="Disordered" evidence="1">
    <location>
        <begin position="117"/>
        <end position="159"/>
    </location>
</feature>
<dbReference type="STRING" id="62062.ENSHHUP00000031370"/>
<sequence>SRCLRSGSQVSCTCDSHANPTPLVQWRLSGQHVNDSTATPIREEPLGRIGLRSTLTIRQSQEDMPTALCLSSNSQGSASLQLWTAPTVRALPGCNSVTSTRKRRLGQVRHNWTGVRRQVRKTDGAEEEQKPLRKDSLDNSTLTGKTHLDRCEAKSNRNL</sequence>
<dbReference type="Proteomes" id="UP000314982">
    <property type="component" value="Unassembled WGS sequence"/>
</dbReference>
<keyword evidence="4" id="KW-1185">Reference proteome</keyword>
<dbReference type="AlphaFoldDB" id="A0A4W5M277"/>
<feature type="compositionally biased region" description="Basic and acidic residues" evidence="1">
    <location>
        <begin position="120"/>
        <end position="137"/>
    </location>
</feature>
<feature type="domain" description="Ig-like" evidence="2">
    <location>
        <begin position="1"/>
        <end position="81"/>
    </location>
</feature>
<reference evidence="3" key="3">
    <citation type="submission" date="2025-09" db="UniProtKB">
        <authorList>
            <consortium name="Ensembl"/>
        </authorList>
    </citation>
    <scope>IDENTIFICATION</scope>
</reference>
<evidence type="ECO:0000313" key="3">
    <source>
        <dbReference type="Ensembl" id="ENSHHUP00000031370.1"/>
    </source>
</evidence>
<dbReference type="InterPro" id="IPR036179">
    <property type="entry name" value="Ig-like_dom_sf"/>
</dbReference>
<accession>A0A4W5M277</accession>
<reference evidence="3" key="2">
    <citation type="submission" date="2025-08" db="UniProtKB">
        <authorList>
            <consortium name="Ensembl"/>
        </authorList>
    </citation>
    <scope>IDENTIFICATION</scope>
</reference>
<dbReference type="Gene3D" id="2.60.40.10">
    <property type="entry name" value="Immunoglobulins"/>
    <property type="match status" value="1"/>
</dbReference>
<evidence type="ECO:0000313" key="4">
    <source>
        <dbReference type="Proteomes" id="UP000314982"/>
    </source>
</evidence>